<accession>A0A6P1Y2F6</accession>
<evidence type="ECO:0000313" key="2">
    <source>
        <dbReference type="EMBL" id="QHX44056.1"/>
    </source>
</evidence>
<dbReference type="KEGG" id="trz:GWP43_12070"/>
<gene>
    <name evidence="2" type="ORF">GWP43_12070</name>
</gene>
<proteinExistence type="predicted"/>
<keyword evidence="1" id="KW-0472">Membrane</keyword>
<evidence type="ECO:0000313" key="3">
    <source>
        <dbReference type="Proteomes" id="UP000464374"/>
    </source>
</evidence>
<dbReference type="EMBL" id="CP048020">
    <property type="protein sequence ID" value="QHX44056.1"/>
    <property type="molecule type" value="Genomic_DNA"/>
</dbReference>
<keyword evidence="1" id="KW-0812">Transmembrane</keyword>
<protein>
    <submittedName>
        <fullName evidence="2">Uncharacterized protein</fullName>
    </submittedName>
</protein>
<name>A0A6P1Y2F6_9SPIR</name>
<reference evidence="2 3" key="1">
    <citation type="submission" date="2020-01" db="EMBL/GenBank/DDBJ databases">
        <title>Complete genome sequence of a human oral phylogroup 1 Treponema sp. strain ATCC 700766, originally isolated from periodontitis dental plaque.</title>
        <authorList>
            <person name="Chan Y."/>
            <person name="Huo Y.-B."/>
            <person name="Yu X.-L."/>
            <person name="Zeng H."/>
            <person name="Leung W.-K."/>
            <person name="Watt R.M."/>
        </authorList>
    </citation>
    <scope>NUCLEOTIDE SEQUENCE [LARGE SCALE GENOMIC DNA]</scope>
    <source>
        <strain evidence="2 3">OMZ 804</strain>
    </source>
</reference>
<organism evidence="2 3">
    <name type="scientific">Treponema vincentii</name>
    <dbReference type="NCBI Taxonomy" id="69710"/>
    <lineage>
        <taxon>Bacteria</taxon>
        <taxon>Pseudomonadati</taxon>
        <taxon>Spirochaetota</taxon>
        <taxon>Spirochaetia</taxon>
        <taxon>Spirochaetales</taxon>
        <taxon>Treponemataceae</taxon>
        <taxon>Treponema</taxon>
    </lineage>
</organism>
<evidence type="ECO:0000256" key="1">
    <source>
        <dbReference type="SAM" id="Phobius"/>
    </source>
</evidence>
<dbReference type="RefSeq" id="WP_162664354.1">
    <property type="nucleotide sequence ID" value="NZ_CP048020.1"/>
</dbReference>
<dbReference type="AlphaFoldDB" id="A0A6P1Y2F6"/>
<feature type="transmembrane region" description="Helical" evidence="1">
    <location>
        <begin position="6"/>
        <end position="28"/>
    </location>
</feature>
<sequence>MKKKCLFIFCVFAFMFCVGLLYLSISVINDRSPKIDKQLKFIGKLKMYLIVNNNLSNDIIFYDGDAQRFSDLLNEIKNGKEIAIENVPKCVIFEGVYHIELITMDGKKYSYEMETENVIYDMTNNVFIKVSMIDRLRALTLQYLLQQHYSLK</sequence>
<dbReference type="Proteomes" id="UP000464374">
    <property type="component" value="Chromosome"/>
</dbReference>
<keyword evidence="1" id="KW-1133">Transmembrane helix</keyword>